<dbReference type="InterPro" id="IPR013525">
    <property type="entry name" value="ABC2_TM"/>
</dbReference>
<evidence type="ECO:0000256" key="8">
    <source>
        <dbReference type="ARBA" id="ARBA00022989"/>
    </source>
</evidence>
<evidence type="ECO:0000313" key="13">
    <source>
        <dbReference type="EMBL" id="GAA4788212.1"/>
    </source>
</evidence>
<keyword evidence="5" id="KW-0762">Sugar transport</keyword>
<feature type="transmembrane region" description="Helical" evidence="11">
    <location>
        <begin position="76"/>
        <end position="93"/>
    </location>
</feature>
<keyword evidence="8 11" id="KW-1133">Transmembrane helix</keyword>
<evidence type="ECO:0000259" key="12">
    <source>
        <dbReference type="PROSITE" id="PS51012"/>
    </source>
</evidence>
<comment type="subcellular location">
    <subcellularLocation>
        <location evidence="11">Cell inner membrane</location>
        <topology evidence="11">Multi-pass membrane protein</topology>
    </subcellularLocation>
    <subcellularLocation>
        <location evidence="1">Cell membrane</location>
        <topology evidence="1">Multi-pass membrane protein</topology>
    </subcellularLocation>
</comment>
<feature type="transmembrane region" description="Helical" evidence="11">
    <location>
        <begin position="120"/>
        <end position="143"/>
    </location>
</feature>
<feature type="transmembrane region" description="Helical" evidence="11">
    <location>
        <begin position="245"/>
        <end position="263"/>
    </location>
</feature>
<comment type="caution">
    <text evidence="13">The sequence shown here is derived from an EMBL/GenBank/DDBJ whole genome shotgun (WGS) entry which is preliminary data.</text>
</comment>
<evidence type="ECO:0000256" key="5">
    <source>
        <dbReference type="ARBA" id="ARBA00022597"/>
    </source>
</evidence>
<dbReference type="Pfam" id="PF01061">
    <property type="entry name" value="ABC2_membrane"/>
    <property type="match status" value="1"/>
</dbReference>
<dbReference type="PANTHER" id="PTHR30413:SF10">
    <property type="entry name" value="CAPSULE POLYSACCHARIDE EXPORT INNER-MEMBRANE PROTEIN CTRC"/>
    <property type="match status" value="1"/>
</dbReference>
<dbReference type="RefSeq" id="WP_345302365.1">
    <property type="nucleotide sequence ID" value="NZ_BAABJE010000002.1"/>
</dbReference>
<gene>
    <name evidence="13" type="ORF">GCM10023307_11710</name>
</gene>
<dbReference type="Proteomes" id="UP001499959">
    <property type="component" value="Unassembled WGS sequence"/>
</dbReference>
<feature type="transmembrane region" description="Helical" evidence="11">
    <location>
        <begin position="155"/>
        <end position="183"/>
    </location>
</feature>
<evidence type="ECO:0000256" key="6">
    <source>
        <dbReference type="ARBA" id="ARBA00022692"/>
    </source>
</evidence>
<keyword evidence="3 11" id="KW-0813">Transport</keyword>
<organism evidence="13 14">
    <name type="scientific">Lysobacter hankyongensis</name>
    <dbReference type="NCBI Taxonomy" id="1176535"/>
    <lineage>
        <taxon>Bacteria</taxon>
        <taxon>Pseudomonadati</taxon>
        <taxon>Pseudomonadota</taxon>
        <taxon>Gammaproteobacteria</taxon>
        <taxon>Lysobacterales</taxon>
        <taxon>Lysobacteraceae</taxon>
        <taxon>Lysobacter</taxon>
    </lineage>
</organism>
<keyword evidence="14" id="KW-1185">Reference proteome</keyword>
<reference evidence="14" key="1">
    <citation type="journal article" date="2019" name="Int. J. Syst. Evol. Microbiol.">
        <title>The Global Catalogue of Microorganisms (GCM) 10K type strain sequencing project: providing services to taxonomists for standard genome sequencing and annotation.</title>
        <authorList>
            <consortium name="The Broad Institute Genomics Platform"/>
            <consortium name="The Broad Institute Genome Sequencing Center for Infectious Disease"/>
            <person name="Wu L."/>
            <person name="Ma J."/>
        </authorList>
    </citation>
    <scope>NUCLEOTIDE SEQUENCE [LARGE SCALE GENOMIC DNA]</scope>
    <source>
        <strain evidence="14">JCM 18204</strain>
    </source>
</reference>
<comment type="similarity">
    <text evidence="2 11">Belongs to the ABC-2 integral membrane protein family.</text>
</comment>
<keyword evidence="6 11" id="KW-0812">Transmembrane</keyword>
<dbReference type="EMBL" id="BAABJE010000002">
    <property type="protein sequence ID" value="GAA4788212.1"/>
    <property type="molecule type" value="Genomic_DNA"/>
</dbReference>
<evidence type="ECO:0000256" key="9">
    <source>
        <dbReference type="ARBA" id="ARBA00023047"/>
    </source>
</evidence>
<dbReference type="InterPro" id="IPR000412">
    <property type="entry name" value="ABC_2_transport"/>
</dbReference>
<keyword evidence="7" id="KW-0972">Capsule biogenesis/degradation</keyword>
<evidence type="ECO:0000256" key="4">
    <source>
        <dbReference type="ARBA" id="ARBA00022475"/>
    </source>
</evidence>
<keyword evidence="9" id="KW-0625">Polysaccharide transport</keyword>
<keyword evidence="10 11" id="KW-0472">Membrane</keyword>
<feature type="transmembrane region" description="Helical" evidence="11">
    <location>
        <begin position="189"/>
        <end position="210"/>
    </location>
</feature>
<sequence>MTRGRLLGWFRAPFAALLDHRSLTWELTKRDVLGRYRGASFGLLWSLISPFLMLMIYTFAFGTVMGSKWPAVQQGSASFSIILFSGLIVHGFFSECLTKAPYLIVGTPNFVKRVVFPLEILPWPLLLSAGFHALANLLVFALLQWAMDGSVPATAVLFPLVLLPLFVACLALVWLLSALGVYLRDISQITPMLSLAMLFLSTAMLPASAVPEGYRALFELNPLSFIMDQARAVMVWGEWPDWRGLAIYFGVSLLLCVGARGLFSRLRRGFADVL</sequence>
<accession>A0ABP9AZ09</accession>
<evidence type="ECO:0000256" key="3">
    <source>
        <dbReference type="ARBA" id="ARBA00022448"/>
    </source>
</evidence>
<keyword evidence="4 11" id="KW-1003">Cell membrane</keyword>
<dbReference type="PIRSF" id="PIRSF006648">
    <property type="entry name" value="DrrB"/>
    <property type="match status" value="1"/>
</dbReference>
<evidence type="ECO:0000256" key="7">
    <source>
        <dbReference type="ARBA" id="ARBA00022903"/>
    </source>
</evidence>
<name>A0ABP9AZ09_9GAMM</name>
<feature type="domain" description="ABC transmembrane type-2" evidence="12">
    <location>
        <begin position="41"/>
        <end position="266"/>
    </location>
</feature>
<evidence type="ECO:0000256" key="1">
    <source>
        <dbReference type="ARBA" id="ARBA00004651"/>
    </source>
</evidence>
<dbReference type="PANTHER" id="PTHR30413">
    <property type="entry name" value="INNER MEMBRANE TRANSPORT PERMEASE"/>
    <property type="match status" value="1"/>
</dbReference>
<evidence type="ECO:0000313" key="14">
    <source>
        <dbReference type="Proteomes" id="UP001499959"/>
    </source>
</evidence>
<evidence type="ECO:0000256" key="11">
    <source>
        <dbReference type="RuleBase" id="RU361157"/>
    </source>
</evidence>
<dbReference type="InterPro" id="IPR047817">
    <property type="entry name" value="ABC2_TM_bact-type"/>
</dbReference>
<evidence type="ECO:0000256" key="10">
    <source>
        <dbReference type="ARBA" id="ARBA00023136"/>
    </source>
</evidence>
<proteinExistence type="inferred from homology"/>
<dbReference type="PROSITE" id="PS51012">
    <property type="entry name" value="ABC_TM2"/>
    <property type="match status" value="1"/>
</dbReference>
<protein>
    <recommendedName>
        <fullName evidence="11">Transport permease protein</fullName>
    </recommendedName>
</protein>
<dbReference type="PRINTS" id="PR00164">
    <property type="entry name" value="ABC2TRNSPORT"/>
</dbReference>
<evidence type="ECO:0000256" key="2">
    <source>
        <dbReference type="ARBA" id="ARBA00007783"/>
    </source>
</evidence>
<feature type="transmembrane region" description="Helical" evidence="11">
    <location>
        <begin position="40"/>
        <end position="64"/>
    </location>
</feature>